<dbReference type="PROSITE" id="PS00676">
    <property type="entry name" value="SIGMA54_INTERACT_2"/>
    <property type="match status" value="1"/>
</dbReference>
<keyword evidence="4" id="KW-0805">Transcription regulation</keyword>
<reference evidence="10 11" key="1">
    <citation type="submission" date="2016-04" db="EMBL/GenBank/DDBJ databases">
        <title>Genome sequence of Clostridium magnum DSM 2767.</title>
        <authorList>
            <person name="Poehlein A."/>
            <person name="Uhlig R."/>
            <person name="Fischer R."/>
            <person name="Bahl H."/>
            <person name="Daniel R."/>
        </authorList>
    </citation>
    <scope>NUCLEOTIDE SEQUENCE [LARGE SCALE GENOMIC DNA]</scope>
    <source>
        <strain evidence="10 11">DSM 2767</strain>
    </source>
</reference>
<dbReference type="InterPro" id="IPR058031">
    <property type="entry name" value="AAA_lid_NorR"/>
</dbReference>
<dbReference type="InterPro" id="IPR009057">
    <property type="entry name" value="Homeodomain-like_sf"/>
</dbReference>
<dbReference type="SUPFAM" id="SSF46689">
    <property type="entry name" value="Homeodomain-like"/>
    <property type="match status" value="1"/>
</dbReference>
<evidence type="ECO:0000256" key="1">
    <source>
        <dbReference type="ARBA" id="ARBA00018672"/>
    </source>
</evidence>
<evidence type="ECO:0000313" key="11">
    <source>
        <dbReference type="Proteomes" id="UP000076603"/>
    </source>
</evidence>
<dbReference type="EMBL" id="LWAE01000002">
    <property type="protein sequence ID" value="KZL92917.1"/>
    <property type="molecule type" value="Genomic_DNA"/>
</dbReference>
<keyword evidence="11" id="KW-1185">Reference proteome</keyword>
<dbReference type="InterPro" id="IPR002078">
    <property type="entry name" value="Sigma_54_int"/>
</dbReference>
<dbReference type="Gene3D" id="1.10.10.60">
    <property type="entry name" value="Homeodomain-like"/>
    <property type="match status" value="1"/>
</dbReference>
<evidence type="ECO:0000313" key="10">
    <source>
        <dbReference type="EMBL" id="KZL92917.1"/>
    </source>
</evidence>
<protein>
    <recommendedName>
        <fullName evidence="1">Stage 0 sporulation protein A homolog</fullName>
    </recommendedName>
</protein>
<organism evidence="10 11">
    <name type="scientific">Clostridium magnum DSM 2767</name>
    <dbReference type="NCBI Taxonomy" id="1121326"/>
    <lineage>
        <taxon>Bacteria</taxon>
        <taxon>Bacillati</taxon>
        <taxon>Bacillota</taxon>
        <taxon>Clostridia</taxon>
        <taxon>Eubacteriales</taxon>
        <taxon>Clostridiaceae</taxon>
        <taxon>Clostridium</taxon>
    </lineage>
</organism>
<keyword evidence="3" id="KW-0067">ATP-binding</keyword>
<evidence type="ECO:0000259" key="9">
    <source>
        <dbReference type="PROSITE" id="PS50110"/>
    </source>
</evidence>
<dbReference type="PRINTS" id="PR01590">
    <property type="entry name" value="HTHFIS"/>
</dbReference>
<dbReference type="Gene3D" id="1.10.8.60">
    <property type="match status" value="1"/>
</dbReference>
<dbReference type="SUPFAM" id="SSF52172">
    <property type="entry name" value="CheY-like"/>
    <property type="match status" value="1"/>
</dbReference>
<dbReference type="PROSITE" id="PS00675">
    <property type="entry name" value="SIGMA54_INTERACT_1"/>
    <property type="match status" value="1"/>
</dbReference>
<dbReference type="InterPro" id="IPR027417">
    <property type="entry name" value="P-loop_NTPase"/>
</dbReference>
<dbReference type="AlphaFoldDB" id="A0A162TQD7"/>
<dbReference type="Pfam" id="PF00072">
    <property type="entry name" value="Response_reg"/>
    <property type="match status" value="1"/>
</dbReference>
<evidence type="ECO:0000256" key="6">
    <source>
        <dbReference type="ARBA" id="ARBA00024867"/>
    </source>
</evidence>
<gene>
    <name evidence="10" type="primary">zraR_3</name>
    <name evidence="10" type="ORF">CLMAG_27310</name>
</gene>
<proteinExistence type="predicted"/>
<dbReference type="SMART" id="SM00448">
    <property type="entry name" value="REC"/>
    <property type="match status" value="1"/>
</dbReference>
<dbReference type="InterPro" id="IPR011006">
    <property type="entry name" value="CheY-like_superfamily"/>
</dbReference>
<dbReference type="PATRIC" id="fig|1121326.3.peg.2743"/>
<dbReference type="PROSITE" id="PS50110">
    <property type="entry name" value="RESPONSE_REGULATORY"/>
    <property type="match status" value="1"/>
</dbReference>
<sequence length="443" mass="49869">MLWALKKALKNEEYKITTASDGLEAIDIVLNNDIDLILLDLKMPKADGMEVLRKVKDKNLNIPIVMITAHGTMESAVEAMKLGAIDYISKPFNIDELKIIIKNALNIGNMQEKIELLTEELNSKSGKTIIYKSEKMKGILDIVNKVADSNATVLITGESGTGKELIANALHFGSNRNNKPYVKINCGALPENLLESELFGHERGAFTGAVSKKIGRFQLADEGTLFLDEVGELPPSIQVKLLRVLQEKEFERVGGNDTIKVDVRILAATNRNLLDMVKKGEFREDLFYRLNVIPIEIPPLRERKEEIPSLIKFFINRYSINIKKGEIKFSAEALEALVNYKWIGNIRELENFIERLVILNDGKTIKIADLPKEILNNSSESTEFAIPDEGINLDEVEKSLIVQALKKANNNRTKAAKLLGITRHTLLYRMEKYNIKESKQLVV</sequence>
<dbReference type="SUPFAM" id="SSF52540">
    <property type="entry name" value="P-loop containing nucleoside triphosphate hydrolases"/>
    <property type="match status" value="1"/>
</dbReference>
<dbReference type="SMART" id="SM00382">
    <property type="entry name" value="AAA"/>
    <property type="match status" value="1"/>
</dbReference>
<evidence type="ECO:0000259" key="8">
    <source>
        <dbReference type="PROSITE" id="PS50045"/>
    </source>
</evidence>
<dbReference type="InterPro" id="IPR003593">
    <property type="entry name" value="AAA+_ATPase"/>
</dbReference>
<comment type="function">
    <text evidence="6">May play the central regulatory role in sporulation. It may be an element of the effector pathway responsible for the activation of sporulation genes in response to nutritional stress. Spo0A may act in concert with spo0H (a sigma factor) to control the expression of some genes that are critical to the sporulation process.</text>
</comment>
<dbReference type="PROSITE" id="PS50045">
    <property type="entry name" value="SIGMA54_INTERACT_4"/>
    <property type="match status" value="1"/>
</dbReference>
<evidence type="ECO:0000256" key="7">
    <source>
        <dbReference type="PROSITE-ProRule" id="PRU00169"/>
    </source>
</evidence>
<dbReference type="Pfam" id="PF25601">
    <property type="entry name" value="AAA_lid_14"/>
    <property type="match status" value="1"/>
</dbReference>
<dbReference type="STRING" id="1121326.CLMAG_27310"/>
<accession>A0A162TQD7</accession>
<evidence type="ECO:0000256" key="4">
    <source>
        <dbReference type="ARBA" id="ARBA00023015"/>
    </source>
</evidence>
<evidence type="ECO:0000256" key="3">
    <source>
        <dbReference type="ARBA" id="ARBA00022840"/>
    </source>
</evidence>
<dbReference type="GO" id="GO:0043565">
    <property type="term" value="F:sequence-specific DNA binding"/>
    <property type="evidence" value="ECO:0007669"/>
    <property type="project" value="InterPro"/>
</dbReference>
<dbReference type="Pfam" id="PF00158">
    <property type="entry name" value="Sigma54_activat"/>
    <property type="match status" value="1"/>
</dbReference>
<dbReference type="GO" id="GO:0006355">
    <property type="term" value="P:regulation of DNA-templated transcription"/>
    <property type="evidence" value="ECO:0007669"/>
    <property type="project" value="InterPro"/>
</dbReference>
<dbReference type="Gene3D" id="3.40.50.2300">
    <property type="match status" value="1"/>
</dbReference>
<evidence type="ECO:0000256" key="5">
    <source>
        <dbReference type="ARBA" id="ARBA00023163"/>
    </source>
</evidence>
<dbReference type="CDD" id="cd00009">
    <property type="entry name" value="AAA"/>
    <property type="match status" value="1"/>
</dbReference>
<feature type="domain" description="Sigma-54 factor interaction" evidence="8">
    <location>
        <begin position="129"/>
        <end position="358"/>
    </location>
</feature>
<comment type="caution">
    <text evidence="10">The sequence shown here is derived from an EMBL/GenBank/DDBJ whole genome shotgun (WGS) entry which is preliminary data.</text>
</comment>
<dbReference type="InterPro" id="IPR025943">
    <property type="entry name" value="Sigma_54_int_dom_ATP-bd_2"/>
</dbReference>
<evidence type="ECO:0000256" key="2">
    <source>
        <dbReference type="ARBA" id="ARBA00022741"/>
    </source>
</evidence>
<feature type="modified residue" description="4-aspartylphosphate" evidence="7">
    <location>
        <position position="40"/>
    </location>
</feature>
<dbReference type="PANTHER" id="PTHR32071">
    <property type="entry name" value="TRANSCRIPTIONAL REGULATORY PROTEIN"/>
    <property type="match status" value="1"/>
</dbReference>
<dbReference type="Pfam" id="PF02954">
    <property type="entry name" value="HTH_8"/>
    <property type="match status" value="1"/>
</dbReference>
<dbReference type="InterPro" id="IPR001789">
    <property type="entry name" value="Sig_transdc_resp-reg_receiver"/>
</dbReference>
<dbReference type="PANTHER" id="PTHR32071:SF57">
    <property type="entry name" value="C4-DICARBOXYLATE TRANSPORT TRANSCRIPTIONAL REGULATORY PROTEIN DCTD"/>
    <property type="match status" value="1"/>
</dbReference>
<name>A0A162TQD7_9CLOT</name>
<dbReference type="FunFam" id="3.40.50.300:FF:000006">
    <property type="entry name" value="DNA-binding transcriptional regulator NtrC"/>
    <property type="match status" value="1"/>
</dbReference>
<dbReference type="Gene3D" id="3.40.50.300">
    <property type="entry name" value="P-loop containing nucleotide triphosphate hydrolases"/>
    <property type="match status" value="1"/>
</dbReference>
<dbReference type="InterPro" id="IPR025662">
    <property type="entry name" value="Sigma_54_int_dom_ATP-bd_1"/>
</dbReference>
<keyword evidence="7" id="KW-0597">Phosphoprotein</keyword>
<feature type="domain" description="Response regulatory" evidence="9">
    <location>
        <begin position="1"/>
        <end position="105"/>
    </location>
</feature>
<dbReference type="InterPro" id="IPR002197">
    <property type="entry name" value="HTH_Fis"/>
</dbReference>
<keyword evidence="5" id="KW-0804">Transcription</keyword>
<dbReference type="GO" id="GO:0005524">
    <property type="term" value="F:ATP binding"/>
    <property type="evidence" value="ECO:0007669"/>
    <property type="project" value="UniProtKB-KW"/>
</dbReference>
<dbReference type="Proteomes" id="UP000076603">
    <property type="component" value="Unassembled WGS sequence"/>
</dbReference>
<dbReference type="GO" id="GO:0000160">
    <property type="term" value="P:phosphorelay signal transduction system"/>
    <property type="evidence" value="ECO:0007669"/>
    <property type="project" value="InterPro"/>
</dbReference>
<keyword evidence="2" id="KW-0547">Nucleotide-binding</keyword>